<reference evidence="2 3" key="1">
    <citation type="journal article" date="2015" name="Stand. Genomic Sci.">
        <title>Genomic Encyclopedia of Bacterial and Archaeal Type Strains, Phase III: the genomes of soil and plant-associated and newly described type strains.</title>
        <authorList>
            <person name="Whitman W.B."/>
            <person name="Woyke T."/>
            <person name="Klenk H.P."/>
            <person name="Zhou Y."/>
            <person name="Lilburn T.G."/>
            <person name="Beck B.J."/>
            <person name="De Vos P."/>
            <person name="Vandamme P."/>
            <person name="Eisen J.A."/>
            <person name="Garrity G."/>
            <person name="Hugenholtz P."/>
            <person name="Kyrpides N.C."/>
        </authorList>
    </citation>
    <scope>NUCLEOTIDE SEQUENCE [LARGE SCALE GENOMIC DNA]</scope>
    <source>
        <strain evidence="2 3">VKM Ac-2572</strain>
    </source>
</reference>
<dbReference type="AlphaFoldDB" id="A0A4R2HL72"/>
<comment type="caution">
    <text evidence="2">The sequence shown here is derived from an EMBL/GenBank/DDBJ whole genome shotgun (WGS) entry which is preliminary data.</text>
</comment>
<dbReference type="Pfam" id="PF01872">
    <property type="entry name" value="RibD_C"/>
    <property type="match status" value="1"/>
</dbReference>
<keyword evidence="3" id="KW-1185">Reference proteome</keyword>
<evidence type="ECO:0000313" key="3">
    <source>
        <dbReference type="Proteomes" id="UP000294508"/>
    </source>
</evidence>
<dbReference type="GO" id="GO:0009231">
    <property type="term" value="P:riboflavin biosynthetic process"/>
    <property type="evidence" value="ECO:0007669"/>
    <property type="project" value="InterPro"/>
</dbReference>
<protein>
    <submittedName>
        <fullName evidence="2">Dihydrofolate reductase</fullName>
    </submittedName>
</protein>
<dbReference type="GO" id="GO:0008703">
    <property type="term" value="F:5-amino-6-(5-phosphoribosylamino)uracil reductase activity"/>
    <property type="evidence" value="ECO:0007669"/>
    <property type="project" value="InterPro"/>
</dbReference>
<dbReference type="InterPro" id="IPR002734">
    <property type="entry name" value="RibDG_C"/>
</dbReference>
<name>A0A4R2HL72_9ACTN</name>
<dbReference type="EMBL" id="SLWN01000005">
    <property type="protein sequence ID" value="TCO30475.1"/>
    <property type="molecule type" value="Genomic_DNA"/>
</dbReference>
<feature type="domain" description="Bacterial bifunctional deaminase-reductase C-terminal" evidence="1">
    <location>
        <begin position="11"/>
        <end position="194"/>
    </location>
</feature>
<evidence type="ECO:0000259" key="1">
    <source>
        <dbReference type="Pfam" id="PF01872"/>
    </source>
</evidence>
<sequence length="202" mass="21722">MTENSTHGRRVVANIGLTLDGCYQGPGGRWDHGAIASYARDSDVAGDQMVQSIQTATAVVLGRVNAEHFFEVWPPVIGMQGADPRDEAYARWLVSVEKVVLSSTLSEFPWDGSRVVNAPAADVIADLKASGEGDILISHSASVIKALLSAEAVDRLNLIVTPEIVGGPYRLFDEGLPGSKWKLVSHETEDQGVVGLTYDRIH</sequence>
<gene>
    <name evidence="2" type="ORF">EV652_105470</name>
</gene>
<proteinExistence type="predicted"/>
<dbReference type="Proteomes" id="UP000294508">
    <property type="component" value="Unassembled WGS sequence"/>
</dbReference>
<evidence type="ECO:0000313" key="2">
    <source>
        <dbReference type="EMBL" id="TCO30475.1"/>
    </source>
</evidence>
<dbReference type="OrthoDB" id="8419056at2"/>
<dbReference type="InterPro" id="IPR024072">
    <property type="entry name" value="DHFR-like_dom_sf"/>
</dbReference>
<organism evidence="2 3">
    <name type="scientific">Kribbella steppae</name>
    <dbReference type="NCBI Taxonomy" id="2512223"/>
    <lineage>
        <taxon>Bacteria</taxon>
        <taxon>Bacillati</taxon>
        <taxon>Actinomycetota</taxon>
        <taxon>Actinomycetes</taxon>
        <taxon>Propionibacteriales</taxon>
        <taxon>Kribbellaceae</taxon>
        <taxon>Kribbella</taxon>
    </lineage>
</organism>
<accession>A0A4R2HL72</accession>
<dbReference type="Gene3D" id="3.40.430.10">
    <property type="entry name" value="Dihydrofolate Reductase, subunit A"/>
    <property type="match status" value="1"/>
</dbReference>
<dbReference type="SUPFAM" id="SSF53597">
    <property type="entry name" value="Dihydrofolate reductase-like"/>
    <property type="match status" value="1"/>
</dbReference>